<comment type="caution">
    <text evidence="4">The sequence shown here is derived from an EMBL/GenBank/DDBJ whole genome shotgun (WGS) entry which is preliminary data.</text>
</comment>
<dbReference type="Pfam" id="PF18803">
    <property type="entry name" value="CxC2"/>
    <property type="match status" value="1"/>
</dbReference>
<feature type="compositionally biased region" description="Basic and acidic residues" evidence="2">
    <location>
        <begin position="66"/>
        <end position="81"/>
    </location>
</feature>
<organism evidence="4 5">
    <name type="scientific">Armillaria novae-zelandiae</name>
    <dbReference type="NCBI Taxonomy" id="153914"/>
    <lineage>
        <taxon>Eukaryota</taxon>
        <taxon>Fungi</taxon>
        <taxon>Dikarya</taxon>
        <taxon>Basidiomycota</taxon>
        <taxon>Agaricomycotina</taxon>
        <taxon>Agaricomycetes</taxon>
        <taxon>Agaricomycetidae</taxon>
        <taxon>Agaricales</taxon>
        <taxon>Marasmiineae</taxon>
        <taxon>Physalacriaceae</taxon>
        <taxon>Armillaria</taxon>
    </lineage>
</organism>
<feature type="coiled-coil region" evidence="1">
    <location>
        <begin position="857"/>
        <end position="884"/>
    </location>
</feature>
<dbReference type="Proteomes" id="UP001175227">
    <property type="component" value="Unassembled WGS sequence"/>
</dbReference>
<proteinExistence type="predicted"/>
<dbReference type="EMBL" id="JAUEPR010000036">
    <property type="protein sequence ID" value="KAK0472918.1"/>
    <property type="molecule type" value="Genomic_DNA"/>
</dbReference>
<feature type="region of interest" description="Disordered" evidence="2">
    <location>
        <begin position="54"/>
        <end position="81"/>
    </location>
</feature>
<feature type="compositionally biased region" description="Acidic residues" evidence="2">
    <location>
        <begin position="1178"/>
        <end position="1190"/>
    </location>
</feature>
<feature type="domain" description="CxC2-like cysteine cluster KDZ transposase-associated" evidence="3">
    <location>
        <begin position="184"/>
        <end position="291"/>
    </location>
</feature>
<feature type="region of interest" description="Disordered" evidence="2">
    <location>
        <begin position="958"/>
        <end position="1014"/>
    </location>
</feature>
<dbReference type="PANTHER" id="PTHR33096:SF1">
    <property type="entry name" value="CXC1-LIKE CYSTEINE CLUSTER ASSOCIATED WITH KDZ TRANSPOSASES DOMAIN-CONTAINING PROTEIN"/>
    <property type="match status" value="1"/>
</dbReference>
<evidence type="ECO:0000313" key="4">
    <source>
        <dbReference type="EMBL" id="KAK0472918.1"/>
    </source>
</evidence>
<evidence type="ECO:0000259" key="3">
    <source>
        <dbReference type="Pfam" id="PF18803"/>
    </source>
</evidence>
<gene>
    <name evidence="4" type="ORF">IW261DRAFT_1570264</name>
</gene>
<dbReference type="PANTHER" id="PTHR33096">
    <property type="entry name" value="CXC2 DOMAIN-CONTAINING PROTEIN"/>
    <property type="match status" value="1"/>
</dbReference>
<dbReference type="Pfam" id="PF18758">
    <property type="entry name" value="KDZ"/>
    <property type="match status" value="1"/>
</dbReference>
<feature type="compositionally biased region" description="Polar residues" evidence="2">
    <location>
        <begin position="989"/>
        <end position="999"/>
    </location>
</feature>
<evidence type="ECO:0000313" key="5">
    <source>
        <dbReference type="Proteomes" id="UP001175227"/>
    </source>
</evidence>
<sequence length="1190" mass="137421">MASSGQRALEARRRGKRKAGKAAEQTTYGDTVDSIESMHEGVSRTTLQVPFVSNPAGVKDYNQDSETSKREHLDAEAPEKDLKDKKLTQNRQFLDEYKTDADLLSVCDMALNTDVTLGKICGCGKGIIEVQCEDCLEYRATCRQCWVQEHSQYMWWHWALVWNRDGDFFQRYDFSRVLDPTPAIQLGHHGNHCPNPTNGILLVHIHVNGIHTSRFQFCHCQAIPEGLPYKEEVRHIRRTQLMQARLFPASAKRPGTAFSYPLMKMFQLQHLEGKVSVYDFVGALRRYTDNVFPYDVPDVGKQLRRAFRVWNLIKTNSRLGQNHGIDNVLTRRPPGNLVVWCTVCPEPGFNMEKGWEKTSKQFMHLNQLNLLLDGNFHANKLKKKPESDDISLFEGRAYYPKEKQYQEYLRVTPPSAEKSVCNNLKVVNTQNRRKFKTMEVTGVVNCTCNHVCVFGTVDLHLGEQFRNTDAALLQALKLRMHSQEKNDLAIMLSYDCNCSYHRNINVRFQGVAFDGVRACLETMRYMIPDLHVQGHKDDCIYLYGSGYFQCNGHNHGEGIEQYWAVINALGPQIRQMNNGYRQDTLIIHHGDHNWKKTYTQAYRLVIELEDGKYLYRKKRDFYKAHSAYCREQYPEAFEEWQKVDRYETYKDGKDIVSPFRFRSKQFPSLKSVITRMATIATTTEELFKKKVELALRKDDKSSAEEVTQEETPSIPSAHATTFLYEGILLEIDQRELAMRIRNEKKSPSETERDAIDRDRERLGVRIFEWYREAPNPEIGEVWDKIFETSVPVPETCKLLLPSAMSPILRQKMGFTDLVAEEYELREGAAYDSIAEVRLRASTVAYMDETRQRNDMGQERLTKSLRQLNNARESLELAIQQYNGHRTAMKELGVHSGSSFPLPELSMQDTYRKTRTRKRAMGDSRVMDGRIFGNVTKGSTLGKARDSSERQATVFVGTQITRKKPQGIRKKKNQEKVSPQDNIAKGSGEVSDSNASQDVESTAKRHKTLEKGTSDEGAKTEGWIWNLYKIRHPGMTDEDVEGLEQEGDRVTFFHAEAEKDRWLEQWEIKIAEFLRCIRSFDQYTTTWKALATTDKSLGFKQYTLEKANMYTMLGARAKQEFETLGYGNVLNRPTDQTLEDFMLAQRLEYEDEPDDWEEREEARNKTKPKTEAEIALIFDDGESDEDQEIHV</sequence>
<keyword evidence="5" id="KW-1185">Reference proteome</keyword>
<dbReference type="AlphaFoldDB" id="A0AA39U2G3"/>
<dbReference type="InterPro" id="IPR041457">
    <property type="entry name" value="CxC2_KDZ-assoc"/>
</dbReference>
<name>A0AA39U2G3_9AGAR</name>
<reference evidence="4" key="1">
    <citation type="submission" date="2023-06" db="EMBL/GenBank/DDBJ databases">
        <authorList>
            <consortium name="Lawrence Berkeley National Laboratory"/>
            <person name="Ahrendt S."/>
            <person name="Sahu N."/>
            <person name="Indic B."/>
            <person name="Wong-Bajracharya J."/>
            <person name="Merenyi Z."/>
            <person name="Ke H.-M."/>
            <person name="Monk M."/>
            <person name="Kocsube S."/>
            <person name="Drula E."/>
            <person name="Lipzen A."/>
            <person name="Balint B."/>
            <person name="Henrissat B."/>
            <person name="Andreopoulos B."/>
            <person name="Martin F.M."/>
            <person name="Harder C.B."/>
            <person name="Rigling D."/>
            <person name="Ford K.L."/>
            <person name="Foster G.D."/>
            <person name="Pangilinan J."/>
            <person name="Papanicolaou A."/>
            <person name="Barry K."/>
            <person name="LaButti K."/>
            <person name="Viragh M."/>
            <person name="Koriabine M."/>
            <person name="Yan M."/>
            <person name="Riley R."/>
            <person name="Champramary S."/>
            <person name="Plett K.L."/>
            <person name="Tsai I.J."/>
            <person name="Slot J."/>
            <person name="Sipos G."/>
            <person name="Plett J."/>
            <person name="Nagy L.G."/>
            <person name="Grigoriev I.V."/>
        </authorList>
    </citation>
    <scope>NUCLEOTIDE SEQUENCE</scope>
    <source>
        <strain evidence="4">ICMP 16352</strain>
    </source>
</reference>
<feature type="region of interest" description="Disordered" evidence="2">
    <location>
        <begin position="1"/>
        <end position="35"/>
    </location>
</feature>
<feature type="region of interest" description="Disordered" evidence="2">
    <location>
        <begin position="1150"/>
        <end position="1190"/>
    </location>
</feature>
<evidence type="ECO:0000256" key="2">
    <source>
        <dbReference type="SAM" id="MobiDB-lite"/>
    </source>
</evidence>
<dbReference type="InterPro" id="IPR040521">
    <property type="entry name" value="KDZ"/>
</dbReference>
<protein>
    <recommendedName>
        <fullName evidence="3">CxC2-like cysteine cluster KDZ transposase-associated domain-containing protein</fullName>
    </recommendedName>
</protein>
<evidence type="ECO:0000256" key="1">
    <source>
        <dbReference type="SAM" id="Coils"/>
    </source>
</evidence>
<accession>A0AA39U2G3</accession>
<feature type="compositionally biased region" description="Basic and acidic residues" evidence="2">
    <location>
        <begin position="1159"/>
        <end position="1171"/>
    </location>
</feature>
<keyword evidence="1" id="KW-0175">Coiled coil</keyword>
<feature type="compositionally biased region" description="Basic residues" evidence="2">
    <location>
        <begin position="960"/>
        <end position="972"/>
    </location>
</feature>